<proteinExistence type="predicted"/>
<dbReference type="EMBL" id="BJVI01000051">
    <property type="protein sequence ID" value="GEL19936.1"/>
    <property type="molecule type" value="Genomic_DNA"/>
</dbReference>
<dbReference type="AlphaFoldDB" id="A0A511D565"/>
<comment type="caution">
    <text evidence="1">The sequence shown here is derived from an EMBL/GenBank/DDBJ whole genome shotgun (WGS) entry which is preliminary data.</text>
</comment>
<gene>
    <name evidence="1" type="ORF">PA7_37730</name>
</gene>
<evidence type="ECO:0000313" key="2">
    <source>
        <dbReference type="Proteomes" id="UP000321328"/>
    </source>
</evidence>
<evidence type="ECO:0000313" key="1">
    <source>
        <dbReference type="EMBL" id="GEL19936.1"/>
    </source>
</evidence>
<accession>A0A511D565</accession>
<sequence length="70" mass="7309">MRPPQRPVALALRALNLGDLLVVVPALRALAPAHPRRRLLLAAPRSLGPPPAPHGAMTFPATGAHCVMAP</sequence>
<organism evidence="1 2">
    <name type="scientific">Pseudonocardia asaccharolytica DSM 44247 = NBRC 16224</name>
    <dbReference type="NCBI Taxonomy" id="1123024"/>
    <lineage>
        <taxon>Bacteria</taxon>
        <taxon>Bacillati</taxon>
        <taxon>Actinomycetota</taxon>
        <taxon>Actinomycetes</taxon>
        <taxon>Pseudonocardiales</taxon>
        <taxon>Pseudonocardiaceae</taxon>
        <taxon>Pseudonocardia</taxon>
    </lineage>
</organism>
<evidence type="ECO:0008006" key="3">
    <source>
        <dbReference type="Google" id="ProtNLM"/>
    </source>
</evidence>
<reference evidence="1 2" key="1">
    <citation type="submission" date="2019-07" db="EMBL/GenBank/DDBJ databases">
        <title>Whole genome shotgun sequence of Pseudonocardia asaccharolytica NBRC 16224.</title>
        <authorList>
            <person name="Hosoyama A."/>
            <person name="Uohara A."/>
            <person name="Ohji S."/>
            <person name="Ichikawa N."/>
        </authorList>
    </citation>
    <scope>NUCLEOTIDE SEQUENCE [LARGE SCALE GENOMIC DNA]</scope>
    <source>
        <strain evidence="1 2">NBRC 16224</strain>
    </source>
</reference>
<dbReference type="RefSeq" id="WP_084796376.1">
    <property type="nucleotide sequence ID" value="NZ_AUII01000039.1"/>
</dbReference>
<protein>
    <recommendedName>
        <fullName evidence="3">Glycosyltransferase family 9 protein</fullName>
    </recommendedName>
</protein>
<name>A0A511D565_9PSEU</name>
<dbReference type="Proteomes" id="UP000321328">
    <property type="component" value="Unassembled WGS sequence"/>
</dbReference>
<keyword evidence="2" id="KW-1185">Reference proteome</keyword>